<keyword evidence="5" id="KW-0732">Signal</keyword>
<feature type="domain" description="Bulb-type lectin" evidence="6">
    <location>
        <begin position="371"/>
        <end position="480"/>
    </location>
</feature>
<reference evidence="8" key="1">
    <citation type="journal article" date="2019" name="Int. J. Syst. Evol. Microbiol.">
        <title>The Global Catalogue of Microorganisms (GCM) 10K type strain sequencing project: providing services to taxonomists for standard genome sequencing and annotation.</title>
        <authorList>
            <consortium name="The Broad Institute Genomics Platform"/>
            <consortium name="The Broad Institute Genome Sequencing Center for Infectious Disease"/>
            <person name="Wu L."/>
            <person name="Ma J."/>
        </authorList>
    </citation>
    <scope>NUCLEOTIDE SEQUENCE [LARGE SCALE GENOMIC DNA]</scope>
    <source>
        <strain evidence="8">JCM 18956</strain>
    </source>
</reference>
<dbReference type="SMART" id="SM00641">
    <property type="entry name" value="Glyco_25"/>
    <property type="match status" value="1"/>
</dbReference>
<keyword evidence="3" id="KW-0326">Glycosidase</keyword>
<feature type="signal peptide" evidence="5">
    <location>
        <begin position="1"/>
        <end position="31"/>
    </location>
</feature>
<dbReference type="PANTHER" id="PTHR34135">
    <property type="entry name" value="LYSOZYME"/>
    <property type="match status" value="1"/>
</dbReference>
<keyword evidence="8" id="KW-1185">Reference proteome</keyword>
<evidence type="ECO:0000256" key="3">
    <source>
        <dbReference type="ARBA" id="ARBA00023295"/>
    </source>
</evidence>
<dbReference type="SUPFAM" id="SSF51445">
    <property type="entry name" value="(Trans)glycosidases"/>
    <property type="match status" value="1"/>
</dbReference>
<proteinExistence type="inferred from homology"/>
<feature type="domain" description="Bulb-type lectin" evidence="6">
    <location>
        <begin position="482"/>
        <end position="591"/>
    </location>
</feature>
<dbReference type="InterPro" id="IPR002053">
    <property type="entry name" value="Glyco_hydro_25"/>
</dbReference>
<dbReference type="InterPro" id="IPR001480">
    <property type="entry name" value="Bulb-type_lectin_dom"/>
</dbReference>
<organism evidence="7 8">
    <name type="scientific">Frondihabitans cladoniiphilus</name>
    <dbReference type="NCBI Taxonomy" id="715785"/>
    <lineage>
        <taxon>Bacteria</taxon>
        <taxon>Bacillati</taxon>
        <taxon>Actinomycetota</taxon>
        <taxon>Actinomycetes</taxon>
        <taxon>Micrococcales</taxon>
        <taxon>Microbacteriaceae</taxon>
        <taxon>Frondihabitans</taxon>
    </lineage>
</organism>
<accession>A0ABP8W7A3</accession>
<evidence type="ECO:0000256" key="2">
    <source>
        <dbReference type="ARBA" id="ARBA00022801"/>
    </source>
</evidence>
<evidence type="ECO:0000256" key="4">
    <source>
        <dbReference type="SAM" id="MobiDB-lite"/>
    </source>
</evidence>
<dbReference type="SUPFAM" id="SSF51110">
    <property type="entry name" value="alpha-D-mannose-specific plant lectins"/>
    <property type="match status" value="2"/>
</dbReference>
<evidence type="ECO:0000256" key="5">
    <source>
        <dbReference type="SAM" id="SignalP"/>
    </source>
</evidence>
<dbReference type="PANTHER" id="PTHR34135:SF2">
    <property type="entry name" value="LYSOZYME"/>
    <property type="match status" value="1"/>
</dbReference>
<feature type="compositionally biased region" description="Low complexity" evidence="4">
    <location>
        <begin position="30"/>
        <end position="102"/>
    </location>
</feature>
<dbReference type="Gene3D" id="2.90.10.10">
    <property type="entry name" value="Bulb-type lectin domain"/>
    <property type="match status" value="4"/>
</dbReference>
<evidence type="ECO:0000256" key="1">
    <source>
        <dbReference type="ARBA" id="ARBA00010646"/>
    </source>
</evidence>
<name>A0ABP8W7A3_9MICO</name>
<dbReference type="Gene3D" id="3.20.20.80">
    <property type="entry name" value="Glycosidases"/>
    <property type="match status" value="1"/>
</dbReference>
<dbReference type="Pfam" id="PF01183">
    <property type="entry name" value="Glyco_hydro_25"/>
    <property type="match status" value="1"/>
</dbReference>
<protein>
    <recommendedName>
        <fullName evidence="6">Bulb-type lectin domain-containing protein</fullName>
    </recommendedName>
</protein>
<dbReference type="RefSeq" id="WP_345376531.1">
    <property type="nucleotide sequence ID" value="NZ_BAABLM010000005.1"/>
</dbReference>
<dbReference type="EMBL" id="BAABLM010000005">
    <property type="protein sequence ID" value="GAA4681077.1"/>
    <property type="molecule type" value="Genomic_DNA"/>
</dbReference>
<gene>
    <name evidence="7" type="ORF">GCM10025780_28040</name>
</gene>
<evidence type="ECO:0000313" key="8">
    <source>
        <dbReference type="Proteomes" id="UP001501295"/>
    </source>
</evidence>
<dbReference type="InterPro" id="IPR036426">
    <property type="entry name" value="Bulb-type_lectin_dom_sf"/>
</dbReference>
<comment type="caution">
    <text evidence="7">The sequence shown here is derived from an EMBL/GenBank/DDBJ whole genome shotgun (WGS) entry which is preliminary data.</text>
</comment>
<feature type="region of interest" description="Disordered" evidence="4">
    <location>
        <begin position="30"/>
        <end position="133"/>
    </location>
</feature>
<dbReference type="Proteomes" id="UP001501295">
    <property type="component" value="Unassembled WGS sequence"/>
</dbReference>
<feature type="compositionally biased region" description="Low complexity" evidence="4">
    <location>
        <begin position="120"/>
        <end position="133"/>
    </location>
</feature>
<dbReference type="InterPro" id="IPR018077">
    <property type="entry name" value="Glyco_hydro_fam25_subgr"/>
</dbReference>
<dbReference type="InterPro" id="IPR017853">
    <property type="entry name" value="GH"/>
</dbReference>
<dbReference type="PROSITE" id="PS51904">
    <property type="entry name" value="GLYCOSYL_HYDROL_F25_2"/>
    <property type="match status" value="1"/>
</dbReference>
<evidence type="ECO:0000259" key="6">
    <source>
        <dbReference type="PROSITE" id="PS50927"/>
    </source>
</evidence>
<comment type="similarity">
    <text evidence="1">Belongs to the glycosyl hydrolase 25 family.</text>
</comment>
<feature type="chain" id="PRO_5046847994" description="Bulb-type lectin domain-containing protein" evidence="5">
    <location>
        <begin position="32"/>
        <end position="592"/>
    </location>
</feature>
<dbReference type="PROSITE" id="PS50927">
    <property type="entry name" value="BULB_LECTIN"/>
    <property type="match status" value="2"/>
</dbReference>
<dbReference type="SMART" id="SM00108">
    <property type="entry name" value="B_lectin"/>
    <property type="match status" value="2"/>
</dbReference>
<sequence>MTSSIRSSIGVAGAVLVAIGLVAGGASTATAATPTTTSSPAATVSPATATATPTATPSAGPTSTPTDSPSVATPPSTTTTPTAVATPASGSSTTNSTTTDPSLAKQDESDNHVMGSTIPASDPASTSTGSSSLHSLLATPNAASGTNALAGFDVSAYQVLSAGDFVTAANNGAKWVYVKATEGTTYRSSQFSTQVNGAANAGLLRGAYHFAHPNQDAAAQARYFVANGGNWTPDGITLPPLLDIEYGSASQGGTCWGVGQSDMVNWIATFTNTVRSLTGINPAIYSTTNWWQTCTGNTSAFSANPLFIARYTSGALPGTLPAGWPTWSFWQWADSGTFPGDQDVFNGNAYALRSLALGGSVGLVSDGATSASTIATNARLNSGDTRVSPNGQYMLLMQGDGNLVVYGNGRALWWSGTSGNGGAFLLLQGDGNVVIYNANSQAIWSTGTMNSGALPTLYLQSSGDFALSTSYGVPWRTNAPGTNSLSGANGLTSNTYLHSQDGRTLLSMQGDGNLVLYINGQPRWTSYSAGNAGSFFRLQSDGQAVVYSADGRALWWSGTNGTGSGNVLAVQNDGNLVLYRGATALWASNTRT</sequence>
<evidence type="ECO:0000313" key="7">
    <source>
        <dbReference type="EMBL" id="GAA4681077.1"/>
    </source>
</evidence>
<keyword evidence="2" id="KW-0378">Hydrolase</keyword>